<evidence type="ECO:0000256" key="1">
    <source>
        <dbReference type="SAM" id="MobiDB-lite"/>
    </source>
</evidence>
<dbReference type="Proteomes" id="UP000005239">
    <property type="component" value="Unassembled WGS sequence"/>
</dbReference>
<dbReference type="AlphaFoldDB" id="A0A8R1YY10"/>
<evidence type="ECO:0000313" key="2">
    <source>
        <dbReference type="EnsemblMetazoa" id="PPA43224.1"/>
    </source>
</evidence>
<dbReference type="EnsemblMetazoa" id="PPA43224.1">
    <property type="protein sequence ID" value="PPA43224.1"/>
    <property type="gene ID" value="WBGene00281593"/>
</dbReference>
<gene>
    <name evidence="2" type="primary">WBGene00281593</name>
</gene>
<reference evidence="3" key="1">
    <citation type="journal article" date="2008" name="Nat. Genet.">
        <title>The Pristionchus pacificus genome provides a unique perspective on nematode lifestyle and parasitism.</title>
        <authorList>
            <person name="Dieterich C."/>
            <person name="Clifton S.W."/>
            <person name="Schuster L.N."/>
            <person name="Chinwalla A."/>
            <person name="Delehaunty K."/>
            <person name="Dinkelacker I."/>
            <person name="Fulton L."/>
            <person name="Fulton R."/>
            <person name="Godfrey J."/>
            <person name="Minx P."/>
            <person name="Mitreva M."/>
            <person name="Roeseler W."/>
            <person name="Tian H."/>
            <person name="Witte H."/>
            <person name="Yang S.P."/>
            <person name="Wilson R.K."/>
            <person name="Sommer R.J."/>
        </authorList>
    </citation>
    <scope>NUCLEOTIDE SEQUENCE [LARGE SCALE GENOMIC DNA]</scope>
    <source>
        <strain evidence="3">PS312</strain>
    </source>
</reference>
<accession>A0A8R1YY10</accession>
<organism evidence="2 3">
    <name type="scientific">Pristionchus pacificus</name>
    <name type="common">Parasitic nematode worm</name>
    <dbReference type="NCBI Taxonomy" id="54126"/>
    <lineage>
        <taxon>Eukaryota</taxon>
        <taxon>Metazoa</taxon>
        <taxon>Ecdysozoa</taxon>
        <taxon>Nematoda</taxon>
        <taxon>Chromadorea</taxon>
        <taxon>Rhabditida</taxon>
        <taxon>Rhabditina</taxon>
        <taxon>Diplogasteromorpha</taxon>
        <taxon>Diplogasteroidea</taxon>
        <taxon>Neodiplogasteridae</taxon>
        <taxon>Pristionchus</taxon>
    </lineage>
</organism>
<reference evidence="2" key="2">
    <citation type="submission" date="2022-06" db="UniProtKB">
        <authorList>
            <consortium name="EnsemblMetazoa"/>
        </authorList>
    </citation>
    <scope>IDENTIFICATION</scope>
    <source>
        <strain evidence="2">PS312</strain>
    </source>
</reference>
<evidence type="ECO:0000313" key="3">
    <source>
        <dbReference type="Proteomes" id="UP000005239"/>
    </source>
</evidence>
<name>A0A8R1YY10_PRIPA</name>
<feature type="region of interest" description="Disordered" evidence="1">
    <location>
        <begin position="63"/>
        <end position="86"/>
    </location>
</feature>
<proteinExistence type="predicted"/>
<keyword evidence="3" id="KW-1185">Reference proteome</keyword>
<protein>
    <submittedName>
        <fullName evidence="2">Uncharacterized protein</fullName>
    </submittedName>
</protein>
<sequence length="134" mass="15170">MESRHPASVFLSLTKSVSWVCLLQLRQLHEPAMLRMITLGQAMVYVASGLYGEPSNIGAGLLPTPFDSAPFPPPTSTTDGHLDQGRKRDRMAFYLPFSRFHLSLSSDEEMTEEERTKCSAHAVRPSSFRRRRCW</sequence>